<evidence type="ECO:0000313" key="1">
    <source>
        <dbReference type="EMBL" id="KAK7273792.1"/>
    </source>
</evidence>
<dbReference type="Proteomes" id="UP001372338">
    <property type="component" value="Unassembled WGS sequence"/>
</dbReference>
<comment type="caution">
    <text evidence="1">The sequence shown here is derived from an EMBL/GenBank/DDBJ whole genome shotgun (WGS) entry which is preliminary data.</text>
</comment>
<name>A0AAN9FC13_CROPI</name>
<evidence type="ECO:0000313" key="2">
    <source>
        <dbReference type="Proteomes" id="UP001372338"/>
    </source>
</evidence>
<dbReference type="EMBL" id="JAYWIO010000003">
    <property type="protein sequence ID" value="KAK7273792.1"/>
    <property type="molecule type" value="Genomic_DNA"/>
</dbReference>
<proteinExistence type="predicted"/>
<reference evidence="1 2" key="1">
    <citation type="submission" date="2024-01" db="EMBL/GenBank/DDBJ databases">
        <title>The genomes of 5 underutilized Papilionoideae crops provide insights into root nodulation and disease resistanc.</title>
        <authorList>
            <person name="Yuan L."/>
        </authorList>
    </citation>
    <scope>NUCLEOTIDE SEQUENCE [LARGE SCALE GENOMIC DNA]</scope>
    <source>
        <strain evidence="1">ZHUSHIDOU_FW_LH</strain>
        <tissue evidence="1">Leaf</tissue>
    </source>
</reference>
<keyword evidence="2" id="KW-1185">Reference proteome</keyword>
<gene>
    <name evidence="1" type="ORF">RIF29_14855</name>
</gene>
<protein>
    <submittedName>
        <fullName evidence="1">Uncharacterized protein</fullName>
    </submittedName>
</protein>
<accession>A0AAN9FC13</accession>
<organism evidence="1 2">
    <name type="scientific">Crotalaria pallida</name>
    <name type="common">Smooth rattlebox</name>
    <name type="synonym">Crotalaria striata</name>
    <dbReference type="NCBI Taxonomy" id="3830"/>
    <lineage>
        <taxon>Eukaryota</taxon>
        <taxon>Viridiplantae</taxon>
        <taxon>Streptophyta</taxon>
        <taxon>Embryophyta</taxon>
        <taxon>Tracheophyta</taxon>
        <taxon>Spermatophyta</taxon>
        <taxon>Magnoliopsida</taxon>
        <taxon>eudicotyledons</taxon>
        <taxon>Gunneridae</taxon>
        <taxon>Pentapetalae</taxon>
        <taxon>rosids</taxon>
        <taxon>fabids</taxon>
        <taxon>Fabales</taxon>
        <taxon>Fabaceae</taxon>
        <taxon>Papilionoideae</taxon>
        <taxon>50 kb inversion clade</taxon>
        <taxon>genistoids sensu lato</taxon>
        <taxon>core genistoids</taxon>
        <taxon>Crotalarieae</taxon>
        <taxon>Crotalaria</taxon>
    </lineage>
</organism>
<dbReference type="AlphaFoldDB" id="A0AAN9FC13"/>
<sequence length="109" mass="12806">MHRGSIPEWLMTQMAWWLSSDAAATRGGYGDDILSSPPHMLRMEYELVEKIAKDVRTKMNYNRLHVSKTGEEFERAMKDILRDLYQKNKVSLEQRLLIWEMAKAANFTK</sequence>